<evidence type="ECO:0000256" key="2">
    <source>
        <dbReference type="ARBA" id="ARBA00022598"/>
    </source>
</evidence>
<dbReference type="EC" id="6.2.1.26" evidence="7"/>
<dbReference type="SUPFAM" id="SSF56801">
    <property type="entry name" value="Acetyl-CoA synthetase-like"/>
    <property type="match status" value="1"/>
</dbReference>
<dbReference type="InterPro" id="IPR000873">
    <property type="entry name" value="AMP-dep_synth/lig_dom"/>
</dbReference>
<dbReference type="RefSeq" id="WP_022613116.1">
    <property type="nucleotide sequence ID" value="NZ_LK391965.1"/>
</dbReference>
<dbReference type="GO" id="GO:0005524">
    <property type="term" value="F:ATP binding"/>
    <property type="evidence" value="ECO:0007669"/>
    <property type="project" value="UniProtKB-KW"/>
</dbReference>
<gene>
    <name evidence="7" type="ORF">VIBNISOn1_600021</name>
</gene>
<evidence type="ECO:0000256" key="3">
    <source>
        <dbReference type="ARBA" id="ARBA00022741"/>
    </source>
</evidence>
<dbReference type="PANTHER" id="PTHR43767:SF1">
    <property type="entry name" value="NONRIBOSOMAL PEPTIDE SYNTHASE PES1 (EUROFUNG)-RELATED"/>
    <property type="match status" value="1"/>
</dbReference>
<dbReference type="InterPro" id="IPR025110">
    <property type="entry name" value="AMP-bd_C"/>
</dbReference>
<dbReference type="PANTHER" id="PTHR43767">
    <property type="entry name" value="LONG-CHAIN-FATTY-ACID--COA LIGASE"/>
    <property type="match status" value="1"/>
</dbReference>
<evidence type="ECO:0000259" key="6">
    <source>
        <dbReference type="Pfam" id="PF13193"/>
    </source>
</evidence>
<evidence type="ECO:0000256" key="4">
    <source>
        <dbReference type="ARBA" id="ARBA00022840"/>
    </source>
</evidence>
<keyword evidence="4" id="KW-0067">ATP-binding</keyword>
<dbReference type="Proteomes" id="UP000018211">
    <property type="component" value="Unassembled WGS sequence"/>
</dbReference>
<dbReference type="AlphaFoldDB" id="A0AAV2VVQ5"/>
<feature type="domain" description="AMP-dependent synthetase/ligase" evidence="5">
    <location>
        <begin position="8"/>
        <end position="326"/>
    </location>
</feature>
<dbReference type="InterPro" id="IPR042099">
    <property type="entry name" value="ANL_N_sf"/>
</dbReference>
<protein>
    <submittedName>
        <fullName evidence="7">O-succinylbenzoate-CoA ligase</fullName>
        <ecNumber evidence="7">6.2.1.26</ecNumber>
    </submittedName>
</protein>
<accession>A0AAV2VVQ5</accession>
<dbReference type="GO" id="GO:0009234">
    <property type="term" value="P:menaquinone biosynthetic process"/>
    <property type="evidence" value="ECO:0007669"/>
    <property type="project" value="UniProtKB-KW"/>
</dbReference>
<feature type="domain" description="AMP-binding enzyme C-terminal" evidence="6">
    <location>
        <begin position="375"/>
        <end position="437"/>
    </location>
</feature>
<dbReference type="GO" id="GO:0008756">
    <property type="term" value="F:o-succinylbenzoate-CoA ligase activity"/>
    <property type="evidence" value="ECO:0007669"/>
    <property type="project" value="UniProtKB-EC"/>
</dbReference>
<dbReference type="NCBIfam" id="TIGR01923">
    <property type="entry name" value="menE"/>
    <property type="match status" value="1"/>
</dbReference>
<evidence type="ECO:0000256" key="1">
    <source>
        <dbReference type="ARBA" id="ARBA00022428"/>
    </source>
</evidence>
<proteinExistence type="predicted"/>
<dbReference type="Gene3D" id="3.30.300.30">
    <property type="match status" value="1"/>
</dbReference>
<reference evidence="7 8" key="1">
    <citation type="journal article" date="2013" name="ISME J.">
        <title>Comparative genomics of pathogenic lineages of Vibrio nigripulchritudo identifies virulence-associated traits.</title>
        <authorList>
            <person name="Goudenege D."/>
            <person name="Labreuche Y."/>
            <person name="Krin E."/>
            <person name="Ansquer D."/>
            <person name="Mangenot S."/>
            <person name="Calteau A."/>
            <person name="Medigue C."/>
            <person name="Mazel D."/>
            <person name="Polz M.F."/>
            <person name="Le Roux F."/>
        </authorList>
    </citation>
    <scope>NUCLEOTIDE SEQUENCE [LARGE SCALE GENOMIC DNA]</scope>
    <source>
        <strain evidence="7 8">SOn1</strain>
    </source>
</reference>
<dbReference type="NCBIfam" id="NF006539">
    <property type="entry name" value="PRK09029.1"/>
    <property type="match status" value="1"/>
</dbReference>
<dbReference type="CDD" id="cd17630">
    <property type="entry name" value="OSB_MenE-like"/>
    <property type="match status" value="1"/>
</dbReference>
<evidence type="ECO:0000259" key="5">
    <source>
        <dbReference type="Pfam" id="PF00501"/>
    </source>
</evidence>
<keyword evidence="3" id="KW-0547">Nucleotide-binding</keyword>
<dbReference type="Gene3D" id="3.40.50.12780">
    <property type="entry name" value="N-terminal domain of ligase-like"/>
    <property type="match status" value="1"/>
</dbReference>
<evidence type="ECO:0000313" key="8">
    <source>
        <dbReference type="Proteomes" id="UP000018211"/>
    </source>
</evidence>
<dbReference type="Pfam" id="PF00501">
    <property type="entry name" value="AMP-binding"/>
    <property type="match status" value="1"/>
</dbReference>
<organism evidence="7 8">
    <name type="scientific">Vibrio nigripulchritudo SOn1</name>
    <dbReference type="NCBI Taxonomy" id="1238450"/>
    <lineage>
        <taxon>Bacteria</taxon>
        <taxon>Pseudomonadati</taxon>
        <taxon>Pseudomonadota</taxon>
        <taxon>Gammaproteobacteria</taxon>
        <taxon>Vibrionales</taxon>
        <taxon>Vibrionaceae</taxon>
        <taxon>Vibrio</taxon>
    </lineage>
</organism>
<dbReference type="PROSITE" id="PS00455">
    <property type="entry name" value="AMP_BINDING"/>
    <property type="match status" value="1"/>
</dbReference>
<comment type="caution">
    <text evidence="7">The sequence shown here is derived from an EMBL/GenBank/DDBJ whole genome shotgun (WGS) entry which is preliminary data.</text>
</comment>
<dbReference type="EMBL" id="CAOF01000154">
    <property type="protein sequence ID" value="CCO48717.1"/>
    <property type="molecule type" value="Genomic_DNA"/>
</dbReference>
<keyword evidence="2 7" id="KW-0436">Ligase</keyword>
<name>A0AAV2VVQ5_9VIBR</name>
<dbReference type="InterPro" id="IPR045851">
    <property type="entry name" value="AMP-bd_C_sf"/>
</dbReference>
<dbReference type="InterPro" id="IPR050237">
    <property type="entry name" value="ATP-dep_AMP-bd_enzyme"/>
</dbReference>
<sequence length="470" mass="51734">MLDRFPLRYWAERSPNDIALVFEDKTFSWADLKVRVESMRALLEGQGISKQGVVACVGKNSLTMLDLALTCADLGAIFAPIAPAPTKVINKKLNTIAPSLVYWQNQEPQTHSYPSLMLSDTSPSNPPSSFDETLFGENLFDENLISSLIFTSGTTGDPKAVTHQACHHLASAKGLLEVFEFFKGDSWLLSLPLYHVSGLAIIWRWLATGSTLVMPSTQGLIQDLKAVSHASLVSTQLKALLDSGEKTELKRVLLGGSDIPSELISAANRAGIEVWMGYGLTEAASTVTAKRAGGVHSAGTVLPNRALKLSDDEIWIKGETLAQGYYQNGSVIPLEMEDGWYATGDLGQWHEGELVVLGRADNRFISGGENISCEEIESALMSLNSISNAIVIPVDDDIYGQRPVAVLETQVLANKRDYDVQLANRLEKFKWPVEYHLMPSEAKEQGGIKISRKWLKDWLRLERSKTKRSE</sequence>
<dbReference type="Pfam" id="PF13193">
    <property type="entry name" value="AMP-binding_C"/>
    <property type="match status" value="1"/>
</dbReference>
<evidence type="ECO:0000313" key="7">
    <source>
        <dbReference type="EMBL" id="CCO48717.1"/>
    </source>
</evidence>
<dbReference type="InterPro" id="IPR010192">
    <property type="entry name" value="MenE"/>
</dbReference>
<dbReference type="InterPro" id="IPR020845">
    <property type="entry name" value="AMP-binding_CS"/>
</dbReference>
<keyword evidence="1" id="KW-0474">Menaquinone biosynthesis</keyword>